<dbReference type="Proteomes" id="UP000501325">
    <property type="component" value="Chromosome"/>
</dbReference>
<dbReference type="GO" id="GO:0006508">
    <property type="term" value="P:proteolysis"/>
    <property type="evidence" value="ECO:0007669"/>
    <property type="project" value="InterPro"/>
</dbReference>
<dbReference type="CDD" id="cd02619">
    <property type="entry name" value="Peptidase_C1"/>
    <property type="match status" value="1"/>
</dbReference>
<gene>
    <name evidence="2" type="ORF">GYM46_16065</name>
</gene>
<evidence type="ECO:0000313" key="2">
    <source>
        <dbReference type="EMBL" id="QIH74328.1"/>
    </source>
</evidence>
<evidence type="ECO:0000259" key="1">
    <source>
        <dbReference type="SMART" id="SM00645"/>
    </source>
</evidence>
<feature type="domain" description="Peptidase C1A papain C-terminal" evidence="1">
    <location>
        <begin position="4"/>
        <end position="208"/>
    </location>
</feature>
<dbReference type="PROSITE" id="PS00639">
    <property type="entry name" value="THIOL_PROTEASE_HIS"/>
    <property type="match status" value="1"/>
</dbReference>
<proteinExistence type="predicted"/>
<name>A0AB37EBC2_9CAUL</name>
<dbReference type="SMART" id="SM00645">
    <property type="entry name" value="Pept_C1"/>
    <property type="match status" value="1"/>
</dbReference>
<dbReference type="InterPro" id="IPR025660">
    <property type="entry name" value="Pept_his_AS"/>
</dbReference>
<accession>A0AB37EBC2</accession>
<dbReference type="KEGG" id="bmed:GYM46_16065"/>
<protein>
    <submittedName>
        <fullName evidence="2">C1 family peptidase</fullName>
    </submittedName>
</protein>
<dbReference type="InterPro" id="IPR038765">
    <property type="entry name" value="Papain-like_cys_pep_sf"/>
</dbReference>
<evidence type="ECO:0000313" key="3">
    <source>
        <dbReference type="Proteomes" id="UP000501325"/>
    </source>
</evidence>
<sequence>MAALDISTDLRHRLGPARDQGPRPTCLAFAASDLHAAVRPGWTPLSCEAAFHHAQKRAGRPPSSGAGLGFMLDALREDGQPAEEHWPYVPTPPANDAWSTPPADGVRFTRKGQALPFGWAEIIDALQSGRPVLILLRLSASFYRPDAAGVVRPVPGEVGDPALGHAVLAVGHGEIADTPVLLVRNSWGAGWGVAGHAWLTRTYVEPRLYGAALLEEDDHVSPHSVAA</sequence>
<dbReference type="SUPFAM" id="SSF54001">
    <property type="entry name" value="Cysteine proteinases"/>
    <property type="match status" value="1"/>
</dbReference>
<dbReference type="Pfam" id="PF00112">
    <property type="entry name" value="Peptidase_C1"/>
    <property type="match status" value="1"/>
</dbReference>
<organism evidence="2 3">
    <name type="scientific">Brevundimonas mediterranea</name>
    <dbReference type="NCBI Taxonomy" id="74329"/>
    <lineage>
        <taxon>Bacteria</taxon>
        <taxon>Pseudomonadati</taxon>
        <taxon>Pseudomonadota</taxon>
        <taxon>Alphaproteobacteria</taxon>
        <taxon>Caulobacterales</taxon>
        <taxon>Caulobacteraceae</taxon>
        <taxon>Brevundimonas</taxon>
    </lineage>
</organism>
<dbReference type="EMBL" id="CP048751">
    <property type="protein sequence ID" value="QIH74328.1"/>
    <property type="molecule type" value="Genomic_DNA"/>
</dbReference>
<dbReference type="GO" id="GO:0008234">
    <property type="term" value="F:cysteine-type peptidase activity"/>
    <property type="evidence" value="ECO:0007669"/>
    <property type="project" value="InterPro"/>
</dbReference>
<dbReference type="AlphaFoldDB" id="A0AB37EBC2"/>
<reference evidence="2 3" key="1">
    <citation type="submission" date="2020-01" db="EMBL/GenBank/DDBJ databases">
        <authorList>
            <person name="Wang S."/>
        </authorList>
    </citation>
    <scope>NUCLEOTIDE SEQUENCE [LARGE SCALE GENOMIC DNA]</scope>
    <source>
        <strain evidence="2 3">D151-2-6</strain>
    </source>
</reference>
<dbReference type="InterPro" id="IPR000668">
    <property type="entry name" value="Peptidase_C1A_C"/>
</dbReference>
<dbReference type="Gene3D" id="3.90.70.10">
    <property type="entry name" value="Cysteine proteinases"/>
    <property type="match status" value="1"/>
</dbReference>